<reference evidence="10" key="1">
    <citation type="journal article" date="2022" name="Arch. Microbiol.">
        <title>Microbulbifer okhotskensis sp. nov., isolated from a deep bottom sediment of the Okhotsk Sea.</title>
        <authorList>
            <person name="Romanenko L."/>
            <person name="Kurilenko V."/>
            <person name="Otstavnykh N."/>
            <person name="Velansky P."/>
            <person name="Isaeva M."/>
            <person name="Mikhailov V."/>
        </authorList>
    </citation>
    <scope>NUCLEOTIDE SEQUENCE</scope>
    <source>
        <strain evidence="10">OS29</strain>
    </source>
</reference>
<evidence type="ECO:0000313" key="10">
    <source>
        <dbReference type="EMBL" id="MCO1334751.1"/>
    </source>
</evidence>
<dbReference type="SUPFAM" id="SSF47203">
    <property type="entry name" value="Acyl-CoA dehydrogenase C-terminal domain-like"/>
    <property type="match status" value="1"/>
</dbReference>
<sequence>MGENIYKTDLSEFQFLIQEQFHESKTLLGDEVFKGCTPQIIAEVLQRAKKFAYEVLGPAYQESDRQGCRLENGRVELPDAFPSMWSRFKSDWGEMSSFNGEDDRTVLPPFVMQMVLEMFMGANPSFMTYGGFCLPSSTLVEKYGTDLQKKLFSDKLATSEWTSCLCLTEPQAGSDVSLVETRASRQEDGSYLLTGEKYLISAGMHELTENSIYFVMGRGEKSGSGTYGLSCFMVPKYWVEEDGSLGAFNNIECLSLAEKMGFKGCANTHLRFGGRGPCRAYLLGNRENVGLLQFLTLMNQARISTGVYALGMASSAYYNALAYATTRLQGKKFHESFSSTASRVNIVEHSDVQRMLLEMKSKVEGCRALVAKLTLSESLVKTYQGREEQEKASTHHQGLMNLLTPVVKAYISDQAWRVCELAIQTCGGQGYLQGLGIEQYARDIKVLAIWEGTNYIQSQDLIRDKLGLGNSSKLFQFYKVEVDNFLNRGSDYPQLSVEFSRLKTSFEHFEMALKVVYSWVKSKEMFKIPAYSTRILHMLGDITLAWLLLEAACASADRLSREPEANDRDFYKSKIISAKFFIRNELPRTKYTLDILQDNESFCEMEASSWDSLLSGTEALS</sequence>
<evidence type="ECO:0000259" key="9">
    <source>
        <dbReference type="Pfam" id="PF12806"/>
    </source>
</evidence>
<evidence type="ECO:0000256" key="3">
    <source>
        <dbReference type="ARBA" id="ARBA00022630"/>
    </source>
</evidence>
<organism evidence="10 11">
    <name type="scientific">Microbulbifer okhotskensis</name>
    <dbReference type="NCBI Taxonomy" id="2926617"/>
    <lineage>
        <taxon>Bacteria</taxon>
        <taxon>Pseudomonadati</taxon>
        <taxon>Pseudomonadota</taxon>
        <taxon>Gammaproteobacteria</taxon>
        <taxon>Cellvibrionales</taxon>
        <taxon>Microbulbiferaceae</taxon>
        <taxon>Microbulbifer</taxon>
    </lineage>
</organism>
<name>A0A9X2EN22_9GAMM</name>
<dbReference type="SUPFAM" id="SSF56645">
    <property type="entry name" value="Acyl-CoA dehydrogenase NM domain-like"/>
    <property type="match status" value="1"/>
</dbReference>
<protein>
    <submittedName>
        <fullName evidence="10">Acyl-CoA dehydrogenase</fullName>
    </submittedName>
</protein>
<dbReference type="InterPro" id="IPR036250">
    <property type="entry name" value="AcylCo_DH-like_C"/>
</dbReference>
<keyword evidence="5 6" id="KW-0560">Oxidoreductase</keyword>
<evidence type="ECO:0000256" key="4">
    <source>
        <dbReference type="ARBA" id="ARBA00022827"/>
    </source>
</evidence>
<dbReference type="Proteomes" id="UP001139028">
    <property type="component" value="Unassembled WGS sequence"/>
</dbReference>
<dbReference type="Pfam" id="PF02770">
    <property type="entry name" value="Acyl-CoA_dh_M"/>
    <property type="match status" value="1"/>
</dbReference>
<comment type="caution">
    <text evidence="10">The sequence shown here is derived from an EMBL/GenBank/DDBJ whole genome shotgun (WGS) entry which is preliminary data.</text>
</comment>
<dbReference type="GO" id="GO:0016627">
    <property type="term" value="F:oxidoreductase activity, acting on the CH-CH group of donors"/>
    <property type="evidence" value="ECO:0007669"/>
    <property type="project" value="InterPro"/>
</dbReference>
<dbReference type="AlphaFoldDB" id="A0A9X2EN22"/>
<keyword evidence="4 6" id="KW-0274">FAD</keyword>
<dbReference type="Pfam" id="PF00441">
    <property type="entry name" value="Acyl-CoA_dh_1"/>
    <property type="match status" value="1"/>
</dbReference>
<keyword evidence="3 6" id="KW-0285">Flavoprotein</keyword>
<evidence type="ECO:0000313" key="11">
    <source>
        <dbReference type="Proteomes" id="UP001139028"/>
    </source>
</evidence>
<dbReference type="Pfam" id="PF12806">
    <property type="entry name" value="Acyl-CoA_dh_C"/>
    <property type="match status" value="1"/>
</dbReference>
<proteinExistence type="inferred from homology"/>
<dbReference type="PANTHER" id="PTHR42803:SF1">
    <property type="entry name" value="BROAD-SPECIFICITY LINEAR ACYL-COA DEHYDROGENASE FADE5"/>
    <property type="match status" value="1"/>
</dbReference>
<evidence type="ECO:0000256" key="6">
    <source>
        <dbReference type="RuleBase" id="RU362125"/>
    </source>
</evidence>
<feature type="domain" description="Acyl-CoA dehydrogenase/oxidase C-terminal" evidence="7">
    <location>
        <begin position="290"/>
        <end position="462"/>
    </location>
</feature>
<evidence type="ECO:0000256" key="1">
    <source>
        <dbReference type="ARBA" id="ARBA00001974"/>
    </source>
</evidence>
<dbReference type="InterPro" id="IPR009075">
    <property type="entry name" value="AcylCo_DH/oxidase_C"/>
</dbReference>
<dbReference type="RefSeq" id="WP_252466372.1">
    <property type="nucleotide sequence ID" value="NZ_JALBWM010000037.1"/>
</dbReference>
<dbReference type="InterPro" id="IPR006091">
    <property type="entry name" value="Acyl-CoA_Oxase/DH_mid-dom"/>
</dbReference>
<feature type="domain" description="Acyl-CoA oxidase/dehydrogenase middle" evidence="8">
    <location>
        <begin position="164"/>
        <end position="272"/>
    </location>
</feature>
<evidence type="ECO:0000256" key="5">
    <source>
        <dbReference type="ARBA" id="ARBA00023002"/>
    </source>
</evidence>
<dbReference type="PANTHER" id="PTHR42803">
    <property type="entry name" value="ACYL-COA DEHYDROGENASE"/>
    <property type="match status" value="1"/>
</dbReference>
<keyword evidence="11" id="KW-1185">Reference proteome</keyword>
<comment type="similarity">
    <text evidence="2 6">Belongs to the acyl-CoA dehydrogenase family.</text>
</comment>
<evidence type="ECO:0000256" key="2">
    <source>
        <dbReference type="ARBA" id="ARBA00009347"/>
    </source>
</evidence>
<evidence type="ECO:0000259" key="8">
    <source>
        <dbReference type="Pfam" id="PF02770"/>
    </source>
</evidence>
<comment type="cofactor">
    <cofactor evidence="1 6">
        <name>FAD</name>
        <dbReference type="ChEBI" id="CHEBI:57692"/>
    </cofactor>
</comment>
<dbReference type="GO" id="GO:0005886">
    <property type="term" value="C:plasma membrane"/>
    <property type="evidence" value="ECO:0007669"/>
    <property type="project" value="TreeGrafter"/>
</dbReference>
<dbReference type="Gene3D" id="1.20.140.10">
    <property type="entry name" value="Butyryl-CoA Dehydrogenase, subunit A, domain 3"/>
    <property type="match status" value="1"/>
</dbReference>
<accession>A0A9X2EN22</accession>
<dbReference type="InterPro" id="IPR009100">
    <property type="entry name" value="AcylCoA_DH/oxidase_NM_dom_sf"/>
</dbReference>
<dbReference type="InterPro" id="IPR052166">
    <property type="entry name" value="Diverse_Acyl-CoA_DH"/>
</dbReference>
<dbReference type="Gene3D" id="2.40.110.20">
    <property type="match status" value="1"/>
</dbReference>
<gene>
    <name evidence="10" type="ORF">MO867_10410</name>
</gene>
<evidence type="ECO:0000259" key="7">
    <source>
        <dbReference type="Pfam" id="PF00441"/>
    </source>
</evidence>
<feature type="domain" description="Acetyl-CoA dehydrogenase-like C-terminal" evidence="9">
    <location>
        <begin position="481"/>
        <end position="600"/>
    </location>
</feature>
<dbReference type="EMBL" id="JALBWM010000037">
    <property type="protein sequence ID" value="MCO1334751.1"/>
    <property type="molecule type" value="Genomic_DNA"/>
</dbReference>
<dbReference type="InterPro" id="IPR025878">
    <property type="entry name" value="Acyl-CoA_dh-like_C_dom"/>
</dbReference>